<comment type="caution">
    <text evidence="2">The sequence shown here is derived from an EMBL/GenBank/DDBJ whole genome shotgun (WGS) entry which is preliminary data.</text>
</comment>
<proteinExistence type="predicted"/>
<name>A0A1E5VBC7_9POAL</name>
<accession>A0A1E5VBC7</accession>
<dbReference type="AlphaFoldDB" id="A0A1E5VBC7"/>
<dbReference type="Proteomes" id="UP000095767">
    <property type="component" value="Unassembled WGS sequence"/>
</dbReference>
<dbReference type="EMBL" id="LWDX02045674">
    <property type="protein sequence ID" value="OEL22314.1"/>
    <property type="molecule type" value="Genomic_DNA"/>
</dbReference>
<evidence type="ECO:0000256" key="1">
    <source>
        <dbReference type="SAM" id="Phobius"/>
    </source>
</evidence>
<gene>
    <name evidence="2" type="ORF">BAE44_0016668</name>
</gene>
<keyword evidence="1" id="KW-0472">Membrane</keyword>
<feature type="non-terminal residue" evidence="2">
    <location>
        <position position="1"/>
    </location>
</feature>
<evidence type="ECO:0000313" key="2">
    <source>
        <dbReference type="EMBL" id="OEL22314.1"/>
    </source>
</evidence>
<evidence type="ECO:0000313" key="3">
    <source>
        <dbReference type="Proteomes" id="UP000095767"/>
    </source>
</evidence>
<protein>
    <submittedName>
        <fullName evidence="2">Uncharacterized protein</fullName>
    </submittedName>
</protein>
<keyword evidence="3" id="KW-1185">Reference proteome</keyword>
<keyword evidence="1" id="KW-1133">Transmembrane helix</keyword>
<sequence>LKTSSLRSSHLCPTCLYAASSVCLTHGLPSAQTLMFLRKHHTYQASSTKAPCSLYTSLVITSSTCLAEASLWLALTSPSYSQPPMLKLSFLTAAMALFYAFTKKCLRGGVNMRLNMLCAIL</sequence>
<feature type="transmembrane region" description="Helical" evidence="1">
    <location>
        <begin position="54"/>
        <end position="73"/>
    </location>
</feature>
<organism evidence="2 3">
    <name type="scientific">Dichanthelium oligosanthes</name>
    <dbReference type="NCBI Taxonomy" id="888268"/>
    <lineage>
        <taxon>Eukaryota</taxon>
        <taxon>Viridiplantae</taxon>
        <taxon>Streptophyta</taxon>
        <taxon>Embryophyta</taxon>
        <taxon>Tracheophyta</taxon>
        <taxon>Spermatophyta</taxon>
        <taxon>Magnoliopsida</taxon>
        <taxon>Liliopsida</taxon>
        <taxon>Poales</taxon>
        <taxon>Poaceae</taxon>
        <taxon>PACMAD clade</taxon>
        <taxon>Panicoideae</taxon>
        <taxon>Panicodae</taxon>
        <taxon>Paniceae</taxon>
        <taxon>Dichantheliinae</taxon>
        <taxon>Dichanthelium</taxon>
    </lineage>
</organism>
<reference evidence="2 3" key="1">
    <citation type="submission" date="2016-09" db="EMBL/GenBank/DDBJ databases">
        <title>The draft genome of Dichanthelium oligosanthes: A C3 panicoid grass species.</title>
        <authorList>
            <person name="Studer A.J."/>
            <person name="Schnable J.C."/>
            <person name="Brutnell T.P."/>
        </authorList>
    </citation>
    <scope>NUCLEOTIDE SEQUENCE [LARGE SCALE GENOMIC DNA]</scope>
    <source>
        <strain evidence="3">cv. Kellogg 1175</strain>
        <tissue evidence="2">Leaf</tissue>
    </source>
</reference>
<keyword evidence="1" id="KW-0812">Transmembrane</keyword>
<feature type="transmembrane region" description="Helical" evidence="1">
    <location>
        <begin position="85"/>
        <end position="102"/>
    </location>
</feature>